<dbReference type="AlphaFoldDB" id="A0A256GBG4"/>
<accession>A0A256GBG4</accession>
<evidence type="ECO:0000313" key="1">
    <source>
        <dbReference type="EMBL" id="OYR24276.1"/>
    </source>
</evidence>
<organism evidence="1 2">
    <name type="scientific">Brucella lupini</name>
    <dbReference type="NCBI Taxonomy" id="255457"/>
    <lineage>
        <taxon>Bacteria</taxon>
        <taxon>Pseudomonadati</taxon>
        <taxon>Pseudomonadota</taxon>
        <taxon>Alphaproteobacteria</taxon>
        <taxon>Hyphomicrobiales</taxon>
        <taxon>Brucellaceae</taxon>
        <taxon>Brucella/Ochrobactrum group</taxon>
        <taxon>Brucella</taxon>
    </lineage>
</organism>
<name>A0A256GBG4_9HYPH</name>
<evidence type="ECO:0000313" key="2">
    <source>
        <dbReference type="Proteomes" id="UP000216363"/>
    </source>
</evidence>
<sequence>MPENTVRNVLFIDMRLAAHCGRKNWFDHRPFEISSIKGTLTASNRWRQ</sequence>
<proteinExistence type="predicted"/>
<dbReference type="EMBL" id="NNRN01000062">
    <property type="protein sequence ID" value="OYR24276.1"/>
    <property type="molecule type" value="Genomic_DNA"/>
</dbReference>
<reference evidence="1 2" key="1">
    <citation type="submission" date="2017-07" db="EMBL/GenBank/DDBJ databases">
        <title>Draft genome of Ochrobactrum lupini type strain LUP21.</title>
        <authorList>
            <person name="Krzyzanowska D.M."/>
            <person name="Jafra S."/>
        </authorList>
    </citation>
    <scope>NUCLEOTIDE SEQUENCE [LARGE SCALE GENOMIC DNA]</scope>
    <source>
        <strain evidence="1 2">LUP21</strain>
    </source>
</reference>
<comment type="caution">
    <text evidence="1">The sequence shown here is derived from an EMBL/GenBank/DDBJ whole genome shotgun (WGS) entry which is preliminary data.</text>
</comment>
<gene>
    <name evidence="1" type="ORF">CES86_4561</name>
</gene>
<dbReference type="Proteomes" id="UP000216363">
    <property type="component" value="Unassembled WGS sequence"/>
</dbReference>
<protein>
    <submittedName>
        <fullName evidence="1">Uncharacterized protein</fullName>
    </submittedName>
</protein>